<evidence type="ECO:0000313" key="1">
    <source>
        <dbReference type="EMBL" id="AFM12658.1"/>
    </source>
</evidence>
<organism evidence="1 2">
    <name type="scientific">Turneriella parva (strain ATCC BAA-1111 / DSM 21527 / NCTC 11395 / H)</name>
    <name type="common">Leptospira parva</name>
    <dbReference type="NCBI Taxonomy" id="869212"/>
    <lineage>
        <taxon>Bacteria</taxon>
        <taxon>Pseudomonadati</taxon>
        <taxon>Spirochaetota</taxon>
        <taxon>Spirochaetia</taxon>
        <taxon>Leptospirales</taxon>
        <taxon>Leptospiraceae</taxon>
        <taxon>Turneriella</taxon>
    </lineage>
</organism>
<dbReference type="Gene3D" id="1.10.1510.10">
    <property type="entry name" value="Uncharacterised protein YqeY/AIM41 PF09424, N-terminal domain"/>
    <property type="match status" value="1"/>
</dbReference>
<evidence type="ECO:0000313" key="2">
    <source>
        <dbReference type="Proteomes" id="UP000006048"/>
    </source>
</evidence>
<dbReference type="InterPro" id="IPR019004">
    <property type="entry name" value="YqeY/Aim41"/>
</dbReference>
<dbReference type="AlphaFoldDB" id="I4B5V1"/>
<dbReference type="PANTHER" id="PTHR28055">
    <property type="entry name" value="ALTERED INHERITANCE OF MITOCHONDRIA PROTEIN 41, MITOCHONDRIAL"/>
    <property type="match status" value="1"/>
</dbReference>
<dbReference type="PANTHER" id="PTHR28055:SF1">
    <property type="entry name" value="ALTERED INHERITANCE OF MITOCHONDRIA PROTEIN 41, MITOCHONDRIAL"/>
    <property type="match status" value="1"/>
</dbReference>
<dbReference type="InterPro" id="IPR042184">
    <property type="entry name" value="YqeY/Aim41_N"/>
</dbReference>
<sequence>MLFERMQKESLEARKARDTVKAGVLTTALSQVKAIAIDDGHRAPNDADVLKVVRQFLKSVEENLALAAQGKMDASRADAFKVEKEVLLSYLPQQMSADDLRAALKKSGAKNIGEAMKYLKANHDGQYDGKLASEIAKEVIV</sequence>
<dbReference type="InterPro" id="IPR023168">
    <property type="entry name" value="GatB_Yqey_C_2"/>
</dbReference>
<reference evidence="1 2" key="1">
    <citation type="submission" date="2012-06" db="EMBL/GenBank/DDBJ databases">
        <title>The complete chromosome of genome of Turneriella parva DSM 21527.</title>
        <authorList>
            <consortium name="US DOE Joint Genome Institute (JGI-PGF)"/>
            <person name="Lucas S."/>
            <person name="Han J."/>
            <person name="Lapidus A."/>
            <person name="Bruce D."/>
            <person name="Goodwin L."/>
            <person name="Pitluck S."/>
            <person name="Peters L."/>
            <person name="Kyrpides N."/>
            <person name="Mavromatis K."/>
            <person name="Ivanova N."/>
            <person name="Mikhailova N."/>
            <person name="Chertkov O."/>
            <person name="Detter J.C."/>
            <person name="Tapia R."/>
            <person name="Han C."/>
            <person name="Land M."/>
            <person name="Hauser L."/>
            <person name="Markowitz V."/>
            <person name="Cheng J.-F."/>
            <person name="Hugenholtz P."/>
            <person name="Woyke T."/>
            <person name="Wu D."/>
            <person name="Gronow S."/>
            <person name="Wellnitz S."/>
            <person name="Brambilla E."/>
            <person name="Klenk H.-P."/>
            <person name="Eisen J.A."/>
        </authorList>
    </citation>
    <scope>NUCLEOTIDE SEQUENCE [LARGE SCALE GENOMIC DNA]</scope>
    <source>
        <strain evidence="2">ATCC BAA-1111 / DSM 21527 / NCTC 11395 / H</strain>
    </source>
</reference>
<accession>I4B5V1</accession>
<name>I4B5V1_TURPD</name>
<evidence type="ECO:0008006" key="3">
    <source>
        <dbReference type="Google" id="ProtNLM"/>
    </source>
</evidence>
<dbReference type="OrthoDB" id="9794041at2"/>
<dbReference type="STRING" id="869212.Turpa_2012"/>
<dbReference type="KEGG" id="tpx:Turpa_2012"/>
<dbReference type="GO" id="GO:0016884">
    <property type="term" value="F:carbon-nitrogen ligase activity, with glutamine as amido-N-donor"/>
    <property type="evidence" value="ECO:0007669"/>
    <property type="project" value="InterPro"/>
</dbReference>
<protein>
    <recommendedName>
        <fullName evidence="3">GatB/YqeY domain-containing protein</fullName>
    </recommendedName>
</protein>
<dbReference type="SUPFAM" id="SSF89095">
    <property type="entry name" value="GatB/YqeY motif"/>
    <property type="match status" value="1"/>
</dbReference>
<dbReference type="Pfam" id="PF09424">
    <property type="entry name" value="YqeY"/>
    <property type="match status" value="1"/>
</dbReference>
<dbReference type="HOGENOM" id="CLU_079430_3_0_12"/>
<dbReference type="RefSeq" id="WP_014803165.1">
    <property type="nucleotide sequence ID" value="NC_018020.1"/>
</dbReference>
<dbReference type="InterPro" id="IPR003789">
    <property type="entry name" value="Asn/Gln_tRNA_amidoTrase-B-like"/>
</dbReference>
<dbReference type="EMBL" id="CP002959">
    <property type="protein sequence ID" value="AFM12658.1"/>
    <property type="molecule type" value="Genomic_DNA"/>
</dbReference>
<dbReference type="Proteomes" id="UP000006048">
    <property type="component" value="Chromosome"/>
</dbReference>
<proteinExistence type="predicted"/>
<keyword evidence="2" id="KW-1185">Reference proteome</keyword>
<gene>
    <name evidence="1" type="ordered locus">Turpa_2012</name>
</gene>
<dbReference type="Gene3D" id="1.10.10.410">
    <property type="match status" value="1"/>
</dbReference>